<feature type="transmembrane region" description="Helical" evidence="1">
    <location>
        <begin position="206"/>
        <end position="229"/>
    </location>
</feature>
<evidence type="ECO:0000313" key="2">
    <source>
        <dbReference type="EMBL" id="HIH95267.1"/>
    </source>
</evidence>
<dbReference type="GeneID" id="1474228"/>
<feature type="transmembrane region" description="Helical" evidence="1">
    <location>
        <begin position="147"/>
        <end position="168"/>
    </location>
</feature>
<feature type="transmembrane region" description="Helical" evidence="1">
    <location>
        <begin position="175"/>
        <end position="194"/>
    </location>
</feature>
<comment type="caution">
    <text evidence="2">The sequence shown here is derived from an EMBL/GenBank/DDBJ whole genome shotgun (WGS) entry which is preliminary data.</text>
</comment>
<dbReference type="Pfam" id="PF14329">
    <property type="entry name" value="DUF4386"/>
    <property type="match status" value="1"/>
</dbReference>
<accession>A0A832VZR2</accession>
<name>A0A832VZR2_9EURY</name>
<dbReference type="Proteomes" id="UP000600774">
    <property type="component" value="Unassembled WGS sequence"/>
</dbReference>
<protein>
    <submittedName>
        <fullName evidence="2">DUF4386 domain-containing protein</fullName>
    </submittedName>
</protein>
<dbReference type="AlphaFoldDB" id="A0A832VZR2"/>
<evidence type="ECO:0000256" key="1">
    <source>
        <dbReference type="SAM" id="Phobius"/>
    </source>
</evidence>
<dbReference type="InterPro" id="IPR025495">
    <property type="entry name" value="DUF4386"/>
</dbReference>
<dbReference type="OMA" id="EIGICFW"/>
<keyword evidence="1" id="KW-1133">Transmembrane helix</keyword>
<feature type="transmembrane region" description="Helical" evidence="1">
    <location>
        <begin position="61"/>
        <end position="84"/>
    </location>
</feature>
<keyword evidence="1" id="KW-0812">Transmembrane</keyword>
<proteinExistence type="predicted"/>
<sequence>MANHTADISLRQAAIVAGFGYLIIFLLGIIANFFVLQNLIVPEDAAATVNNIMANEWQFRLGILGFIIMVIFDVVVAWALYVLLKPVNRSLSLLAAWFRLVNATIFGIALYNLFSVLQLLGDANYLAVFEISQLQTQVMLFLSAFNYTWLIGLIFFGFHLFVLGYLILRSGCIPGILGVLLMIASLGYLIDSFANFLLPDYADYETIFMLIVVVPGVIGELSLTLWLLLKGAKLPERMTEQV</sequence>
<keyword evidence="1" id="KW-0472">Membrane</keyword>
<dbReference type="EMBL" id="DUJU01000170">
    <property type="protein sequence ID" value="HIH95267.1"/>
    <property type="molecule type" value="Genomic_DNA"/>
</dbReference>
<feature type="transmembrane region" description="Helical" evidence="1">
    <location>
        <begin position="96"/>
        <end position="114"/>
    </location>
</feature>
<dbReference type="RefSeq" id="WP_011022315.1">
    <property type="nucleotide sequence ID" value="NZ_DUJU01000170.1"/>
</dbReference>
<evidence type="ECO:0000313" key="3">
    <source>
        <dbReference type="Proteomes" id="UP000600774"/>
    </source>
</evidence>
<reference evidence="2" key="1">
    <citation type="journal article" date="2020" name="bioRxiv">
        <title>A rank-normalized archaeal taxonomy based on genome phylogeny resolves widespread incomplete and uneven classifications.</title>
        <authorList>
            <person name="Rinke C."/>
            <person name="Chuvochina M."/>
            <person name="Mussig A.J."/>
            <person name="Chaumeil P.-A."/>
            <person name="Waite D.W."/>
            <person name="Whitman W.B."/>
            <person name="Parks D.H."/>
            <person name="Hugenholtz P."/>
        </authorList>
    </citation>
    <scope>NUCLEOTIDE SEQUENCE</scope>
    <source>
        <strain evidence="2">UBA8876</strain>
    </source>
</reference>
<organism evidence="2 3">
    <name type="scientific">Methanosarcina acetivorans</name>
    <dbReference type="NCBI Taxonomy" id="2214"/>
    <lineage>
        <taxon>Archaea</taxon>
        <taxon>Methanobacteriati</taxon>
        <taxon>Methanobacteriota</taxon>
        <taxon>Stenosarchaea group</taxon>
        <taxon>Methanomicrobia</taxon>
        <taxon>Methanosarcinales</taxon>
        <taxon>Methanosarcinaceae</taxon>
        <taxon>Methanosarcina</taxon>
    </lineage>
</organism>
<feature type="transmembrane region" description="Helical" evidence="1">
    <location>
        <begin position="12"/>
        <end position="41"/>
    </location>
</feature>
<gene>
    <name evidence="2" type="ORF">HA338_14995</name>
</gene>